<dbReference type="AlphaFoldDB" id="A0A0N1EAX3"/>
<dbReference type="EMBL" id="JNOC01000050">
    <property type="protein sequence ID" value="KPH55267.1"/>
    <property type="molecule type" value="Genomic_DNA"/>
</dbReference>
<accession>A0A0N1EAX3</accession>
<sequence>MRNANSAIERVRNQLSYKLGQAMIASSKAAEGGGV</sequence>
<feature type="non-terminal residue" evidence="1">
    <location>
        <position position="35"/>
    </location>
</feature>
<dbReference type="Proteomes" id="UP000037997">
    <property type="component" value="Unassembled WGS sequence"/>
</dbReference>
<comment type="caution">
    <text evidence="1">The sequence shown here is derived from an EMBL/GenBank/DDBJ whole genome shotgun (WGS) entry which is preliminary data.</text>
</comment>
<name>A0A0N1EAX3_9HELI</name>
<evidence type="ECO:0000313" key="1">
    <source>
        <dbReference type="EMBL" id="KPH55267.1"/>
    </source>
</evidence>
<protein>
    <submittedName>
        <fullName evidence="1">Sugar transferase</fullName>
    </submittedName>
</protein>
<reference evidence="1 2" key="1">
    <citation type="submission" date="2014-06" db="EMBL/GenBank/DDBJ databases">
        <title>Helicobacter pullorum isolates in fresh chicken meat - phenotypic and genotypic features.</title>
        <authorList>
            <person name="Borges V."/>
            <person name="Santos A."/>
            <person name="Correia C.B."/>
            <person name="Saraiva M."/>
            <person name="Menard A."/>
            <person name="Vieira L."/>
            <person name="Sampaio D.A."/>
            <person name="Gomes J.P."/>
            <person name="Oleastro M."/>
        </authorList>
    </citation>
    <scope>NUCLEOTIDE SEQUENCE [LARGE SCALE GENOMIC DNA]</scope>
    <source>
        <strain evidence="1 2">229334/12</strain>
    </source>
</reference>
<organism evidence="1 2">
    <name type="scientific">Helicobacter pullorum</name>
    <dbReference type="NCBI Taxonomy" id="35818"/>
    <lineage>
        <taxon>Bacteria</taxon>
        <taxon>Pseudomonadati</taxon>
        <taxon>Campylobacterota</taxon>
        <taxon>Epsilonproteobacteria</taxon>
        <taxon>Campylobacterales</taxon>
        <taxon>Helicobacteraceae</taxon>
        <taxon>Helicobacter</taxon>
    </lineage>
</organism>
<dbReference type="STRING" id="35818.HPU229336_03940"/>
<dbReference type="GO" id="GO:0016740">
    <property type="term" value="F:transferase activity"/>
    <property type="evidence" value="ECO:0007669"/>
    <property type="project" value="UniProtKB-KW"/>
</dbReference>
<gene>
    <name evidence="1" type="ORF">HPU229334_09530</name>
</gene>
<proteinExistence type="predicted"/>
<keyword evidence="1" id="KW-0808">Transferase</keyword>
<evidence type="ECO:0000313" key="2">
    <source>
        <dbReference type="Proteomes" id="UP000037997"/>
    </source>
</evidence>